<reference evidence="2 3" key="1">
    <citation type="submission" date="2017-05" db="EMBL/GenBank/DDBJ databases">
        <title>Vagococcus spp. assemblies.</title>
        <authorList>
            <person name="Gulvik C.A."/>
        </authorList>
    </citation>
    <scope>NUCLEOTIDE SEQUENCE [LARGE SCALE GENOMIC DNA]</scope>
    <source>
        <strain evidence="2 3">SS1994</strain>
    </source>
</reference>
<dbReference type="EMBL" id="NGJT01000008">
    <property type="protein sequence ID" value="RST94463.1"/>
    <property type="molecule type" value="Genomic_DNA"/>
</dbReference>
<gene>
    <name evidence="2" type="ORF">CBF36_06050</name>
</gene>
<evidence type="ECO:0000313" key="3">
    <source>
        <dbReference type="Proteomes" id="UP000288490"/>
    </source>
</evidence>
<dbReference type="Proteomes" id="UP000288490">
    <property type="component" value="Unassembled WGS sequence"/>
</dbReference>
<proteinExistence type="predicted"/>
<feature type="coiled-coil region" evidence="1">
    <location>
        <begin position="10"/>
        <end position="37"/>
    </location>
</feature>
<dbReference type="RefSeq" id="WP_125957494.1">
    <property type="nucleotide sequence ID" value="NZ_JAQEJV010000009.1"/>
</dbReference>
<evidence type="ECO:0000313" key="2">
    <source>
        <dbReference type="EMBL" id="RST94463.1"/>
    </source>
</evidence>
<keyword evidence="3" id="KW-1185">Reference proteome</keyword>
<dbReference type="AlphaFoldDB" id="A0A429ZLB1"/>
<organism evidence="2 3">
    <name type="scientific">Vagococcus bubulae</name>
    <dbReference type="NCBI Taxonomy" id="1977868"/>
    <lineage>
        <taxon>Bacteria</taxon>
        <taxon>Bacillati</taxon>
        <taxon>Bacillota</taxon>
        <taxon>Bacilli</taxon>
        <taxon>Lactobacillales</taxon>
        <taxon>Enterococcaceae</taxon>
        <taxon>Vagococcus</taxon>
    </lineage>
</organism>
<name>A0A429ZLB1_9ENTE</name>
<evidence type="ECO:0000256" key="1">
    <source>
        <dbReference type="SAM" id="Coils"/>
    </source>
</evidence>
<protein>
    <submittedName>
        <fullName evidence="2">Uncharacterized protein</fullName>
    </submittedName>
</protein>
<comment type="caution">
    <text evidence="2">The sequence shown here is derived from an EMBL/GenBank/DDBJ whole genome shotgun (WGS) entry which is preliminary data.</text>
</comment>
<accession>A0A429ZLB1</accession>
<sequence length="195" mass="23216">MRKDGGTMTNEHLEEANRLFEQAMNEAEEKINVFEKTFWYRQLNYSEQMISRKIIMSFSEYMFDYHFQTLNEWEEKALQDVLLDIFPHEFVAGPKFFEKVMVVLIKFFEFLYFHENYSQGLYLAEKIKSLQDVVLVEVENLLRDTPEAELLILGEELGLDMSNLEDIDCLYQLAELIQNEGIRSQNIVPMKTRKI</sequence>
<dbReference type="OrthoDB" id="2200364at2"/>
<keyword evidence="1" id="KW-0175">Coiled coil</keyword>